<gene>
    <name evidence="1" type="ORF">ADN00_18755</name>
</gene>
<dbReference type="EMBL" id="LGCL01000045">
    <property type="protein sequence ID" value="KPL70085.1"/>
    <property type="molecule type" value="Genomic_DNA"/>
</dbReference>
<reference evidence="1 2" key="1">
    <citation type="submission" date="2015-07" db="EMBL/GenBank/DDBJ databases">
        <title>Genome sequence of Ornatilinea apprima DSM 23815.</title>
        <authorList>
            <person name="Hemp J."/>
            <person name="Ward L.M."/>
            <person name="Pace L.A."/>
            <person name="Fischer W.W."/>
        </authorList>
    </citation>
    <scope>NUCLEOTIDE SEQUENCE [LARGE SCALE GENOMIC DNA]</scope>
    <source>
        <strain evidence="1 2">P3M-1</strain>
    </source>
</reference>
<evidence type="ECO:0000313" key="1">
    <source>
        <dbReference type="EMBL" id="KPL70085.1"/>
    </source>
</evidence>
<dbReference type="OrthoDB" id="7595944at2"/>
<organism evidence="1 2">
    <name type="scientific">Ornatilinea apprima</name>
    <dbReference type="NCBI Taxonomy" id="1134406"/>
    <lineage>
        <taxon>Bacteria</taxon>
        <taxon>Bacillati</taxon>
        <taxon>Chloroflexota</taxon>
        <taxon>Anaerolineae</taxon>
        <taxon>Anaerolineales</taxon>
        <taxon>Anaerolineaceae</taxon>
        <taxon>Ornatilinea</taxon>
    </lineage>
</organism>
<sequence>MSIYHYEKLLILTKTYPSPSLKYRETSCVAALNQKGEMRRIFPVPFRLLDGQQQFQRWEWIKARVAKATGDNRPESYRIDVDSIQRLSKIGTENAWAERIQWISPHMICSFDAIEARRQATGETLGFIRPSKVNLIIKKSDQPDWTPEENEKLIKDGLFDSEEVRQRNPLRKVPYDFYYTYESFSDGSLPIEYTHKITDWEVCALYWRCIRDYGNDWEIAFRNKLQDEFSQTKDLIFLMGTMHRFRDKWLIVGLIYPPKVEARQQALFLPCPND</sequence>
<dbReference type="Proteomes" id="UP000050417">
    <property type="component" value="Unassembled WGS sequence"/>
</dbReference>
<proteinExistence type="predicted"/>
<dbReference type="AlphaFoldDB" id="A0A0P6WMR0"/>
<protein>
    <submittedName>
        <fullName evidence="1">Uncharacterized protein</fullName>
    </submittedName>
</protein>
<comment type="caution">
    <text evidence="1">The sequence shown here is derived from an EMBL/GenBank/DDBJ whole genome shotgun (WGS) entry which is preliminary data.</text>
</comment>
<evidence type="ECO:0000313" key="2">
    <source>
        <dbReference type="Proteomes" id="UP000050417"/>
    </source>
</evidence>
<keyword evidence="2" id="KW-1185">Reference proteome</keyword>
<accession>A0A0P6WMR0</accession>
<name>A0A0P6WMR0_9CHLR</name>
<dbReference type="RefSeq" id="WP_075064569.1">
    <property type="nucleotide sequence ID" value="NZ_LGCL01000045.1"/>
</dbReference>